<evidence type="ECO:0000313" key="2">
    <source>
        <dbReference type="Proteomes" id="UP000641514"/>
    </source>
</evidence>
<organism evidence="1 2">
    <name type="scientific">Hoyosella rhizosphaerae</name>
    <dbReference type="NCBI Taxonomy" id="1755582"/>
    <lineage>
        <taxon>Bacteria</taxon>
        <taxon>Bacillati</taxon>
        <taxon>Actinomycetota</taxon>
        <taxon>Actinomycetes</taxon>
        <taxon>Mycobacteriales</taxon>
        <taxon>Hoyosellaceae</taxon>
        <taxon>Hoyosella</taxon>
    </lineage>
</organism>
<evidence type="ECO:0000313" key="1">
    <source>
        <dbReference type="EMBL" id="GGC64190.1"/>
    </source>
</evidence>
<protein>
    <submittedName>
        <fullName evidence="1">Polyketide cyclase</fullName>
    </submittedName>
</protein>
<accession>A0A916XDP7</accession>
<gene>
    <name evidence="1" type="ORF">GCM10011410_15850</name>
</gene>
<dbReference type="Gene3D" id="3.30.530.20">
    <property type="match status" value="1"/>
</dbReference>
<dbReference type="RefSeq" id="WP_188672392.1">
    <property type="nucleotide sequence ID" value="NZ_BMJH01000001.1"/>
</dbReference>
<reference evidence="1" key="1">
    <citation type="journal article" date="2014" name="Int. J. Syst. Evol. Microbiol.">
        <title>Complete genome sequence of Corynebacterium casei LMG S-19264T (=DSM 44701T), isolated from a smear-ripened cheese.</title>
        <authorList>
            <consortium name="US DOE Joint Genome Institute (JGI-PGF)"/>
            <person name="Walter F."/>
            <person name="Albersmeier A."/>
            <person name="Kalinowski J."/>
            <person name="Ruckert C."/>
        </authorList>
    </citation>
    <scope>NUCLEOTIDE SEQUENCE</scope>
    <source>
        <strain evidence="1">CGMCC 1.15478</strain>
    </source>
</reference>
<dbReference type="Pfam" id="PF10604">
    <property type="entry name" value="Polyketide_cyc2"/>
    <property type="match status" value="1"/>
</dbReference>
<dbReference type="InterPro" id="IPR019587">
    <property type="entry name" value="Polyketide_cyclase/dehydratase"/>
</dbReference>
<dbReference type="Proteomes" id="UP000641514">
    <property type="component" value="Unassembled WGS sequence"/>
</dbReference>
<name>A0A916XDP7_9ACTN</name>
<comment type="caution">
    <text evidence="1">The sequence shown here is derived from an EMBL/GenBank/DDBJ whole genome shotgun (WGS) entry which is preliminary data.</text>
</comment>
<dbReference type="InterPro" id="IPR023393">
    <property type="entry name" value="START-like_dom_sf"/>
</dbReference>
<sequence>MNRTWTVSESIVVDVDPLAVYSVISNPTRTAEWSPENTGAAVEDPRPEAYVGMAFDGTNRRGPFRWVTRCYVTDAEPGSRFRFEVRRWGVGKPLLKVPVASWDFQLEPVANGTKITETWTDDRRNWPDLLCRVVDPLLTSQPSFADFNRRNIQTSLRRLKRQLESDS</sequence>
<dbReference type="CDD" id="cd07812">
    <property type="entry name" value="SRPBCC"/>
    <property type="match status" value="1"/>
</dbReference>
<proteinExistence type="predicted"/>
<dbReference type="EMBL" id="BMJH01000001">
    <property type="protein sequence ID" value="GGC64190.1"/>
    <property type="molecule type" value="Genomic_DNA"/>
</dbReference>
<dbReference type="AlphaFoldDB" id="A0A916XDP7"/>
<dbReference type="SUPFAM" id="SSF55961">
    <property type="entry name" value="Bet v1-like"/>
    <property type="match status" value="1"/>
</dbReference>
<keyword evidence="2" id="KW-1185">Reference proteome</keyword>
<reference evidence="1" key="2">
    <citation type="submission" date="2020-09" db="EMBL/GenBank/DDBJ databases">
        <authorList>
            <person name="Sun Q."/>
            <person name="Zhou Y."/>
        </authorList>
    </citation>
    <scope>NUCLEOTIDE SEQUENCE</scope>
    <source>
        <strain evidence="1">CGMCC 1.15478</strain>
    </source>
</reference>